<dbReference type="AlphaFoldDB" id="A0A4S4LML3"/>
<keyword evidence="8" id="KW-1185">Reference proteome</keyword>
<dbReference type="InterPro" id="IPR050493">
    <property type="entry name" value="FAD-dep_Monooxygenase_BioMet"/>
</dbReference>
<dbReference type="InterPro" id="IPR002938">
    <property type="entry name" value="FAD-bd"/>
</dbReference>
<dbReference type="Gene3D" id="3.50.50.60">
    <property type="entry name" value="FAD/NAD(P)-binding domain"/>
    <property type="match status" value="1"/>
</dbReference>
<comment type="similarity">
    <text evidence="1">Belongs to the paxM FAD-dependent monooxygenase family.</text>
</comment>
<protein>
    <recommendedName>
        <fullName evidence="6">FAD-binding domain-containing protein</fullName>
    </recommendedName>
</protein>
<evidence type="ECO:0000256" key="2">
    <source>
        <dbReference type="ARBA" id="ARBA00022630"/>
    </source>
</evidence>
<gene>
    <name evidence="7" type="ORF">EW146_g7059</name>
</gene>
<proteinExistence type="inferred from homology"/>
<dbReference type="GO" id="GO:0004497">
    <property type="term" value="F:monooxygenase activity"/>
    <property type="evidence" value="ECO:0007669"/>
    <property type="project" value="UniProtKB-KW"/>
</dbReference>
<dbReference type="EMBL" id="SGPL01000385">
    <property type="protein sequence ID" value="THH13127.1"/>
    <property type="molecule type" value="Genomic_DNA"/>
</dbReference>
<evidence type="ECO:0000256" key="1">
    <source>
        <dbReference type="ARBA" id="ARBA00007992"/>
    </source>
</evidence>
<sequence length="474" mass="52524">MNGIHDGGAPSLPKSASLSIDFIIVGGGIAGLACAVALRRVGHRVLVLEREESFDSAHKSPGGTRMPPNMTKIFYHWGMGDEVKRIAAVSERVFLHRFDSGNMLGAHRWDKEMLNEAGGEFMFLHHGSLHRMLYETALELGARIRTRAEVVSVDVEGRSVTLTTGEVIQGDVIVGADGAKGLCRETVVGPNDPSKPTGLMMFNAVIPGQKMHSVPELATILRQDLVTQFVWFGDHHCALCFRIGHDDDCAFYFYAPDDGSSSSDVWDDIVPPEVLLQHVRGAEPRLQKLASLASSSRMQVTERTDLDDWVHDDGPLLLVGEAAHPFPPGAIQAGGMSVEDASVLAKLFSHLRSHDQIESFLYAFQDLRQARCSKNRVQDMANIYFMTLPEGEQTELRDATMREKHDRGLNVLDTDEDDGNSAQWDEIREIFGYDAEDEADNWWVQWGLLRERAKAANSGVEFAMDIQIHQCDGN</sequence>
<accession>A0A4S4LML3</accession>
<dbReference type="OrthoDB" id="5428495at2759"/>
<evidence type="ECO:0000313" key="7">
    <source>
        <dbReference type="EMBL" id="THH13127.1"/>
    </source>
</evidence>
<dbReference type="InterPro" id="IPR036188">
    <property type="entry name" value="FAD/NAD-bd_sf"/>
</dbReference>
<keyword evidence="2" id="KW-0285">Flavoprotein</keyword>
<evidence type="ECO:0000313" key="8">
    <source>
        <dbReference type="Proteomes" id="UP000310158"/>
    </source>
</evidence>
<evidence type="ECO:0000256" key="3">
    <source>
        <dbReference type="ARBA" id="ARBA00022827"/>
    </source>
</evidence>
<evidence type="ECO:0000256" key="5">
    <source>
        <dbReference type="ARBA" id="ARBA00023033"/>
    </source>
</evidence>
<name>A0A4S4LML3_9AGAM</name>
<evidence type="ECO:0000259" key="6">
    <source>
        <dbReference type="Pfam" id="PF01494"/>
    </source>
</evidence>
<keyword evidence="4" id="KW-0560">Oxidoreductase</keyword>
<keyword evidence="5" id="KW-0503">Monooxygenase</keyword>
<dbReference type="PANTHER" id="PTHR13789:SF147">
    <property type="entry name" value="PUTATIVE (AFU_ORTHOLOGUE AFUA_2G01950)-RELATED"/>
    <property type="match status" value="1"/>
</dbReference>
<feature type="domain" description="FAD-binding" evidence="6">
    <location>
        <begin position="21"/>
        <end position="360"/>
    </location>
</feature>
<keyword evidence="3" id="KW-0274">FAD</keyword>
<reference evidence="7 8" key="1">
    <citation type="submission" date="2019-02" db="EMBL/GenBank/DDBJ databases">
        <title>Genome sequencing of the rare red list fungi Bondarzewia mesenterica.</title>
        <authorList>
            <person name="Buettner E."/>
            <person name="Kellner H."/>
        </authorList>
    </citation>
    <scope>NUCLEOTIDE SEQUENCE [LARGE SCALE GENOMIC DNA]</scope>
    <source>
        <strain evidence="7 8">DSM 108281</strain>
    </source>
</reference>
<organism evidence="7 8">
    <name type="scientific">Bondarzewia mesenterica</name>
    <dbReference type="NCBI Taxonomy" id="1095465"/>
    <lineage>
        <taxon>Eukaryota</taxon>
        <taxon>Fungi</taxon>
        <taxon>Dikarya</taxon>
        <taxon>Basidiomycota</taxon>
        <taxon>Agaricomycotina</taxon>
        <taxon>Agaricomycetes</taxon>
        <taxon>Russulales</taxon>
        <taxon>Bondarzewiaceae</taxon>
        <taxon>Bondarzewia</taxon>
    </lineage>
</organism>
<dbReference type="PRINTS" id="PR00420">
    <property type="entry name" value="RNGMNOXGNASE"/>
</dbReference>
<comment type="caution">
    <text evidence="7">The sequence shown here is derived from an EMBL/GenBank/DDBJ whole genome shotgun (WGS) entry which is preliminary data.</text>
</comment>
<dbReference type="Pfam" id="PF01494">
    <property type="entry name" value="FAD_binding_3"/>
    <property type="match status" value="1"/>
</dbReference>
<dbReference type="Proteomes" id="UP000310158">
    <property type="component" value="Unassembled WGS sequence"/>
</dbReference>
<dbReference type="SUPFAM" id="SSF51905">
    <property type="entry name" value="FAD/NAD(P)-binding domain"/>
    <property type="match status" value="1"/>
</dbReference>
<evidence type="ECO:0000256" key="4">
    <source>
        <dbReference type="ARBA" id="ARBA00023002"/>
    </source>
</evidence>
<dbReference type="GO" id="GO:0071949">
    <property type="term" value="F:FAD binding"/>
    <property type="evidence" value="ECO:0007669"/>
    <property type="project" value="InterPro"/>
</dbReference>
<dbReference type="PANTHER" id="PTHR13789">
    <property type="entry name" value="MONOOXYGENASE"/>
    <property type="match status" value="1"/>
</dbReference>